<feature type="signal peptide" evidence="1">
    <location>
        <begin position="1"/>
        <end position="18"/>
    </location>
</feature>
<dbReference type="RefSeq" id="WP_173414924.1">
    <property type="nucleotide sequence ID" value="NZ_CP054139.1"/>
</dbReference>
<dbReference type="GO" id="GO:0032259">
    <property type="term" value="P:methylation"/>
    <property type="evidence" value="ECO:0007669"/>
    <property type="project" value="UniProtKB-KW"/>
</dbReference>
<dbReference type="Pfam" id="PF19763">
    <property type="entry name" value="DUF6250"/>
    <property type="match status" value="1"/>
</dbReference>
<keyword evidence="1" id="KW-0732">Signal</keyword>
<sequence>MRRYCLIALLLWCGTASAQEKLIFSDDFTKPLDTKVWISEIEPKPDAVSTVSTKNGALVLDTKGGVTVWLNKLLKGNIQIEYDRVVLVDSGKNDRLSDFNQFWMATDPANANLFTRNGKFEAYDNLQLYYVGMGGNTNKTTRFRKYLVNGTKPVIKEYLDAPHLLQAGKTYHIKIIVNKGATSYWVNGECFFDHADPQLLTSGYFGFRSTWSRQEVRHLRVWQLD</sequence>
<dbReference type="AlphaFoldDB" id="A0A7D4TXB6"/>
<dbReference type="Gene3D" id="2.60.120.200">
    <property type="match status" value="1"/>
</dbReference>
<proteinExistence type="predicted"/>
<keyword evidence="4" id="KW-1185">Reference proteome</keyword>
<dbReference type="EMBL" id="CP054139">
    <property type="protein sequence ID" value="QKJ30237.1"/>
    <property type="molecule type" value="Genomic_DNA"/>
</dbReference>
<gene>
    <name evidence="3" type="ORF">HQ865_10835</name>
</gene>
<organism evidence="3 4">
    <name type="scientific">Mucilaginibacter mali</name>
    <dbReference type="NCBI Taxonomy" id="2740462"/>
    <lineage>
        <taxon>Bacteria</taxon>
        <taxon>Pseudomonadati</taxon>
        <taxon>Bacteroidota</taxon>
        <taxon>Sphingobacteriia</taxon>
        <taxon>Sphingobacteriales</taxon>
        <taxon>Sphingobacteriaceae</taxon>
        <taxon>Mucilaginibacter</taxon>
    </lineage>
</organism>
<evidence type="ECO:0000313" key="3">
    <source>
        <dbReference type="EMBL" id="QKJ30237.1"/>
    </source>
</evidence>
<reference evidence="3 4" key="1">
    <citation type="submission" date="2020-05" db="EMBL/GenBank/DDBJ databases">
        <title>Mucilaginibacter mali sp. nov.</title>
        <authorList>
            <person name="Kim H.S."/>
            <person name="Lee K.C."/>
            <person name="Suh M.K."/>
            <person name="Kim J.-S."/>
            <person name="Han K.-I."/>
            <person name="Eom M.K."/>
            <person name="Shin Y.K."/>
            <person name="Lee J.-S."/>
        </authorList>
    </citation>
    <scope>NUCLEOTIDE SEQUENCE [LARGE SCALE GENOMIC DNA]</scope>
    <source>
        <strain evidence="3 4">G2-14</strain>
    </source>
</reference>
<dbReference type="InterPro" id="IPR046217">
    <property type="entry name" value="DUF6250"/>
</dbReference>
<protein>
    <submittedName>
        <fullName evidence="3">Methyltransferase</fullName>
    </submittedName>
</protein>
<evidence type="ECO:0000256" key="1">
    <source>
        <dbReference type="SAM" id="SignalP"/>
    </source>
</evidence>
<name>A0A7D4TXB6_9SPHI</name>
<evidence type="ECO:0000259" key="2">
    <source>
        <dbReference type="Pfam" id="PF19763"/>
    </source>
</evidence>
<dbReference type="KEGG" id="mmab:HQ865_10835"/>
<keyword evidence="3" id="KW-0808">Transferase</keyword>
<evidence type="ECO:0000313" key="4">
    <source>
        <dbReference type="Proteomes" id="UP000505355"/>
    </source>
</evidence>
<dbReference type="Proteomes" id="UP000505355">
    <property type="component" value="Chromosome"/>
</dbReference>
<keyword evidence="3" id="KW-0489">Methyltransferase</keyword>
<accession>A0A7D4TXB6</accession>
<dbReference type="GO" id="GO:0008168">
    <property type="term" value="F:methyltransferase activity"/>
    <property type="evidence" value="ECO:0007669"/>
    <property type="project" value="UniProtKB-KW"/>
</dbReference>
<feature type="chain" id="PRO_5028994385" evidence="1">
    <location>
        <begin position="19"/>
        <end position="225"/>
    </location>
</feature>
<feature type="domain" description="DUF6250" evidence="2">
    <location>
        <begin position="60"/>
        <end position="218"/>
    </location>
</feature>